<dbReference type="EMBL" id="JACHMN010000003">
    <property type="protein sequence ID" value="MBB5874033.1"/>
    <property type="molecule type" value="Genomic_DNA"/>
</dbReference>
<dbReference type="InterPro" id="IPR029063">
    <property type="entry name" value="SAM-dependent_MTases_sf"/>
</dbReference>
<keyword evidence="2 5" id="KW-0808">Transferase</keyword>
<keyword evidence="6" id="KW-1185">Reference proteome</keyword>
<organism evidence="5 6">
    <name type="scientific">Allocatelliglobosispora scoriae</name>
    <dbReference type="NCBI Taxonomy" id="643052"/>
    <lineage>
        <taxon>Bacteria</taxon>
        <taxon>Bacillati</taxon>
        <taxon>Actinomycetota</taxon>
        <taxon>Actinomycetes</taxon>
        <taxon>Micromonosporales</taxon>
        <taxon>Micromonosporaceae</taxon>
        <taxon>Allocatelliglobosispora</taxon>
    </lineage>
</organism>
<sequence length="229" mass="24119">MVREGYSGSGPGAFTPDGCAVEVYERMPVGAEPDVIEQAAPAGASILELGSGAGRVTHPLVERGFAVTAVDESAEMLAKVRGARTVHSSIEDLHLGERFDVVLLGSFLVHAPSGEQALALLSACARHVAPGGCVLLQREGASWHENLPRVRHSTGGKVTVASSTEVGPGVRSVVVEYAFPDARWTHTFLSRPLSEADLDELLRSAGLTFDGYLTEDLTWVRALPAPAAP</sequence>
<evidence type="ECO:0000313" key="5">
    <source>
        <dbReference type="EMBL" id="MBB5874033.1"/>
    </source>
</evidence>
<accession>A0A841C4G7</accession>
<dbReference type="AlphaFoldDB" id="A0A841C4G7"/>
<dbReference type="RefSeq" id="WP_221470626.1">
    <property type="nucleotide sequence ID" value="NZ_JACHMN010000003.1"/>
</dbReference>
<dbReference type="GO" id="GO:0008168">
    <property type="term" value="F:methyltransferase activity"/>
    <property type="evidence" value="ECO:0007669"/>
    <property type="project" value="UniProtKB-KW"/>
</dbReference>
<feature type="domain" description="Methyltransferase" evidence="4">
    <location>
        <begin position="46"/>
        <end position="132"/>
    </location>
</feature>
<dbReference type="PANTHER" id="PTHR43464">
    <property type="entry name" value="METHYLTRANSFERASE"/>
    <property type="match status" value="1"/>
</dbReference>
<dbReference type="GO" id="GO:0032259">
    <property type="term" value="P:methylation"/>
    <property type="evidence" value="ECO:0007669"/>
    <property type="project" value="UniProtKB-KW"/>
</dbReference>
<keyword evidence="1 5" id="KW-0489">Methyltransferase</keyword>
<name>A0A841C4G7_9ACTN</name>
<dbReference type="PANTHER" id="PTHR43464:SF19">
    <property type="entry name" value="UBIQUINONE BIOSYNTHESIS O-METHYLTRANSFERASE, MITOCHONDRIAL"/>
    <property type="match status" value="1"/>
</dbReference>
<gene>
    <name evidence="5" type="ORF">F4553_007467</name>
</gene>
<protein>
    <submittedName>
        <fullName evidence="5">SAM-dependent methyltransferase</fullName>
    </submittedName>
</protein>
<evidence type="ECO:0000256" key="2">
    <source>
        <dbReference type="ARBA" id="ARBA00022679"/>
    </source>
</evidence>
<dbReference type="InterPro" id="IPR041698">
    <property type="entry name" value="Methyltransf_25"/>
</dbReference>
<dbReference type="Pfam" id="PF13649">
    <property type="entry name" value="Methyltransf_25"/>
    <property type="match status" value="1"/>
</dbReference>
<evidence type="ECO:0000313" key="6">
    <source>
        <dbReference type="Proteomes" id="UP000587527"/>
    </source>
</evidence>
<dbReference type="Proteomes" id="UP000587527">
    <property type="component" value="Unassembled WGS sequence"/>
</dbReference>
<dbReference type="Gene3D" id="3.40.50.150">
    <property type="entry name" value="Vaccinia Virus protein VP39"/>
    <property type="match status" value="1"/>
</dbReference>
<keyword evidence="3" id="KW-0949">S-adenosyl-L-methionine</keyword>
<comment type="caution">
    <text evidence="5">The sequence shown here is derived from an EMBL/GenBank/DDBJ whole genome shotgun (WGS) entry which is preliminary data.</text>
</comment>
<dbReference type="CDD" id="cd02440">
    <property type="entry name" value="AdoMet_MTases"/>
    <property type="match status" value="1"/>
</dbReference>
<evidence type="ECO:0000256" key="1">
    <source>
        <dbReference type="ARBA" id="ARBA00022603"/>
    </source>
</evidence>
<evidence type="ECO:0000256" key="3">
    <source>
        <dbReference type="ARBA" id="ARBA00022691"/>
    </source>
</evidence>
<proteinExistence type="predicted"/>
<reference evidence="5 6" key="1">
    <citation type="submission" date="2020-08" db="EMBL/GenBank/DDBJ databases">
        <title>Sequencing the genomes of 1000 actinobacteria strains.</title>
        <authorList>
            <person name="Klenk H.-P."/>
        </authorList>
    </citation>
    <scope>NUCLEOTIDE SEQUENCE [LARGE SCALE GENOMIC DNA]</scope>
    <source>
        <strain evidence="5 6">DSM 45362</strain>
    </source>
</reference>
<evidence type="ECO:0000259" key="4">
    <source>
        <dbReference type="Pfam" id="PF13649"/>
    </source>
</evidence>
<dbReference type="SUPFAM" id="SSF53335">
    <property type="entry name" value="S-adenosyl-L-methionine-dependent methyltransferases"/>
    <property type="match status" value="1"/>
</dbReference>